<organism evidence="2 3">
    <name type="scientific">Reticulomyxa filosa</name>
    <dbReference type="NCBI Taxonomy" id="46433"/>
    <lineage>
        <taxon>Eukaryota</taxon>
        <taxon>Sar</taxon>
        <taxon>Rhizaria</taxon>
        <taxon>Retaria</taxon>
        <taxon>Foraminifera</taxon>
        <taxon>Monothalamids</taxon>
        <taxon>Reticulomyxidae</taxon>
        <taxon>Reticulomyxa</taxon>
    </lineage>
</organism>
<dbReference type="GO" id="GO:0005509">
    <property type="term" value="F:calcium ion binding"/>
    <property type="evidence" value="ECO:0007669"/>
    <property type="project" value="InterPro"/>
</dbReference>
<dbReference type="InterPro" id="IPR002048">
    <property type="entry name" value="EF_hand_dom"/>
</dbReference>
<dbReference type="PROSITE" id="PS50222">
    <property type="entry name" value="EF_HAND_2"/>
    <property type="match status" value="2"/>
</dbReference>
<sequence length="171" mass="20494">MTKKKKKTKTQIKTVFDFFDRDEDGLLYKNDIEEMWTVSKHELNKEHFVPPLTYEQFQEGWKDISAKAADNILQHLEEHKNKQVNFICNFVIKIVFEFFDADKDGKLTESDCRRMLLMTGKSFEDSVQILKLHSMPLNLPEFQKVWTSFDVDLNRFLRYIMTRIQVIFPFI</sequence>
<reference evidence="2 3" key="1">
    <citation type="journal article" date="2013" name="Curr. Biol.">
        <title>The Genome of the Foraminiferan Reticulomyxa filosa.</title>
        <authorList>
            <person name="Glockner G."/>
            <person name="Hulsmann N."/>
            <person name="Schleicher M."/>
            <person name="Noegel A.A."/>
            <person name="Eichinger L."/>
            <person name="Gallinger C."/>
            <person name="Pawlowski J."/>
            <person name="Sierra R."/>
            <person name="Euteneuer U."/>
            <person name="Pillet L."/>
            <person name="Moustafa A."/>
            <person name="Platzer M."/>
            <person name="Groth M."/>
            <person name="Szafranski K."/>
            <person name="Schliwa M."/>
        </authorList>
    </citation>
    <scope>NUCLEOTIDE SEQUENCE [LARGE SCALE GENOMIC DNA]</scope>
</reference>
<evidence type="ECO:0000259" key="1">
    <source>
        <dbReference type="PROSITE" id="PS50222"/>
    </source>
</evidence>
<accession>X6NC19</accession>
<name>X6NC19_RETFI</name>
<evidence type="ECO:0000313" key="3">
    <source>
        <dbReference type="Proteomes" id="UP000023152"/>
    </source>
</evidence>
<dbReference type="SUPFAM" id="SSF47473">
    <property type="entry name" value="EF-hand"/>
    <property type="match status" value="1"/>
</dbReference>
<proteinExistence type="predicted"/>
<keyword evidence="3" id="KW-1185">Reference proteome</keyword>
<dbReference type="AlphaFoldDB" id="X6NC19"/>
<protein>
    <recommendedName>
        <fullName evidence="1">EF-hand domain-containing protein</fullName>
    </recommendedName>
</protein>
<dbReference type="Gene3D" id="1.10.238.10">
    <property type="entry name" value="EF-hand"/>
    <property type="match status" value="1"/>
</dbReference>
<feature type="domain" description="EF-hand" evidence="1">
    <location>
        <begin position="7"/>
        <end position="42"/>
    </location>
</feature>
<dbReference type="Proteomes" id="UP000023152">
    <property type="component" value="Unassembled WGS sequence"/>
</dbReference>
<dbReference type="EMBL" id="ASPP01009673">
    <property type="protein sequence ID" value="ETO23835.1"/>
    <property type="molecule type" value="Genomic_DNA"/>
</dbReference>
<feature type="domain" description="EF-hand" evidence="1">
    <location>
        <begin position="87"/>
        <end position="122"/>
    </location>
</feature>
<comment type="caution">
    <text evidence="2">The sequence shown here is derived from an EMBL/GenBank/DDBJ whole genome shotgun (WGS) entry which is preliminary data.</text>
</comment>
<dbReference type="OrthoDB" id="26525at2759"/>
<evidence type="ECO:0000313" key="2">
    <source>
        <dbReference type="EMBL" id="ETO23835.1"/>
    </source>
</evidence>
<gene>
    <name evidence="2" type="ORF">RFI_13329</name>
</gene>
<dbReference type="InterPro" id="IPR011992">
    <property type="entry name" value="EF-hand-dom_pair"/>
</dbReference>